<evidence type="ECO:0000313" key="1">
    <source>
        <dbReference type="EMBL" id="MBW97282.1"/>
    </source>
</evidence>
<reference evidence="1" key="1">
    <citation type="submission" date="2018-02" db="EMBL/GenBank/DDBJ databases">
        <title>Rhizophora mucronata_Transcriptome.</title>
        <authorList>
            <person name="Meera S.P."/>
            <person name="Sreeshan A."/>
            <person name="Augustine A."/>
        </authorList>
    </citation>
    <scope>NUCLEOTIDE SEQUENCE</scope>
    <source>
        <tissue evidence="1">Leaf</tissue>
    </source>
</reference>
<proteinExistence type="predicted"/>
<dbReference type="GO" id="GO:0016301">
    <property type="term" value="F:kinase activity"/>
    <property type="evidence" value="ECO:0007669"/>
    <property type="project" value="UniProtKB-KW"/>
</dbReference>
<protein>
    <submittedName>
        <fullName evidence="1">Mevalonate kinase</fullName>
    </submittedName>
</protein>
<dbReference type="AlphaFoldDB" id="A0A2P2JUY5"/>
<name>A0A2P2JUY5_RHIMU</name>
<keyword evidence="1" id="KW-0418">Kinase</keyword>
<organism evidence="1">
    <name type="scientific">Rhizophora mucronata</name>
    <name type="common">Asiatic mangrove</name>
    <dbReference type="NCBI Taxonomy" id="61149"/>
    <lineage>
        <taxon>Eukaryota</taxon>
        <taxon>Viridiplantae</taxon>
        <taxon>Streptophyta</taxon>
        <taxon>Embryophyta</taxon>
        <taxon>Tracheophyta</taxon>
        <taxon>Spermatophyta</taxon>
        <taxon>Magnoliopsida</taxon>
        <taxon>eudicotyledons</taxon>
        <taxon>Gunneridae</taxon>
        <taxon>Pentapetalae</taxon>
        <taxon>rosids</taxon>
        <taxon>fabids</taxon>
        <taxon>Malpighiales</taxon>
        <taxon>Rhizophoraceae</taxon>
        <taxon>Rhizophora</taxon>
    </lineage>
</organism>
<accession>A0A2P2JUY5</accession>
<keyword evidence="1" id="KW-0808">Transferase</keyword>
<dbReference type="EMBL" id="GGEC01016799">
    <property type="protein sequence ID" value="MBW97282.1"/>
    <property type="molecule type" value="Transcribed_RNA"/>
</dbReference>
<sequence length="36" mass="4384">MANWKNQRITIKLRCSFPFNTQVLWHRVDYVNFSLG</sequence>